<comment type="caution">
    <text evidence="1">The sequence shown here is derived from an EMBL/GenBank/DDBJ whole genome shotgun (WGS) entry which is preliminary data.</text>
</comment>
<name>A0A8J2SLN7_9STRA</name>
<gene>
    <name evidence="1" type="ORF">PECAL_2P25080</name>
</gene>
<evidence type="ECO:0000313" key="2">
    <source>
        <dbReference type="Proteomes" id="UP000789595"/>
    </source>
</evidence>
<reference evidence="1" key="1">
    <citation type="submission" date="2021-11" db="EMBL/GenBank/DDBJ databases">
        <authorList>
            <consortium name="Genoscope - CEA"/>
            <person name="William W."/>
        </authorList>
    </citation>
    <scope>NUCLEOTIDE SEQUENCE</scope>
</reference>
<protein>
    <submittedName>
        <fullName evidence="1">Uncharacterized protein</fullName>
    </submittedName>
</protein>
<accession>A0A8J2SLN7</accession>
<dbReference type="Proteomes" id="UP000789595">
    <property type="component" value="Unassembled WGS sequence"/>
</dbReference>
<sequence length="176" mass="18972">MAPSSAARWTSRSRSASLTVSRAISVNSGSRSASATASLMLALRACFTFSSVMASPMPPRIMSRNAMCTRRRSSVAPMKFAWTSTIEATPGGESNAAINKRQIGRRRSGRAASVRPARATRREAAQGSLLAMAAGRSRRRRLRFDGWGWLGCAWLQPLAGSRASPAVENRVQVEES</sequence>
<organism evidence="1 2">
    <name type="scientific">Pelagomonas calceolata</name>
    <dbReference type="NCBI Taxonomy" id="35677"/>
    <lineage>
        <taxon>Eukaryota</taxon>
        <taxon>Sar</taxon>
        <taxon>Stramenopiles</taxon>
        <taxon>Ochrophyta</taxon>
        <taxon>Pelagophyceae</taxon>
        <taxon>Pelagomonadales</taxon>
        <taxon>Pelagomonadaceae</taxon>
        <taxon>Pelagomonas</taxon>
    </lineage>
</organism>
<dbReference type="EMBL" id="CAKKNE010000002">
    <property type="protein sequence ID" value="CAH0369387.1"/>
    <property type="molecule type" value="Genomic_DNA"/>
</dbReference>
<proteinExistence type="predicted"/>
<keyword evidence="2" id="KW-1185">Reference proteome</keyword>
<evidence type="ECO:0000313" key="1">
    <source>
        <dbReference type="EMBL" id="CAH0369387.1"/>
    </source>
</evidence>
<dbReference type="AlphaFoldDB" id="A0A8J2SLN7"/>